<dbReference type="PANTHER" id="PTHR42917:SF2">
    <property type="entry name" value="2,4-DIENOYL-COA REDUCTASE [(2E)-ENOYL-COA-PRODUCING]"/>
    <property type="match status" value="1"/>
</dbReference>
<keyword evidence="3" id="KW-0288">FMN</keyword>
<dbReference type="InterPro" id="IPR036188">
    <property type="entry name" value="FAD/NAD-bd_sf"/>
</dbReference>
<feature type="domain" description="FAD/NAD(P)-binding" evidence="5">
    <location>
        <begin position="29"/>
        <end position="243"/>
    </location>
</feature>
<dbReference type="AlphaFoldDB" id="A0A348MK83"/>
<evidence type="ECO:0000256" key="3">
    <source>
        <dbReference type="ARBA" id="ARBA00022643"/>
    </source>
</evidence>
<sequence>MVFSLINSYHLFQTKEHTRRRCRACRLEAAIMMAKRGHKVYIWEKEDHIGGALKLATLPPGKEKLQWLLDYYSNMTKKLGIQISLNKEATEENIDNFIPDTVILAYGSRAFIPPIKGINNKNSITFEKILNGTIKITNKKVIVGGGGLVGCETALYLASKGNDVTILEMLSEIAGGMEKISKNYLLKELSEGNVKYFVNSPIKEITENFVIFGEGNSIEMDYFVVSFGGVSDHNLYEKTKTKYETYLIGDALKPNKIIDAVHTGFAIGKIV</sequence>
<dbReference type="Pfam" id="PF07992">
    <property type="entry name" value="Pyr_redox_2"/>
    <property type="match status" value="1"/>
</dbReference>
<dbReference type="PRINTS" id="PR00469">
    <property type="entry name" value="PNDRDTASEII"/>
</dbReference>
<dbReference type="InterPro" id="IPR051793">
    <property type="entry name" value="NADH:flavin_oxidoreductase"/>
</dbReference>
<dbReference type="Gene3D" id="3.50.50.60">
    <property type="entry name" value="FAD/NAD(P)-binding domain"/>
    <property type="match status" value="1"/>
</dbReference>
<evidence type="ECO:0000313" key="6">
    <source>
        <dbReference type="EMBL" id="HAF07459.1"/>
    </source>
</evidence>
<keyword evidence="4" id="KW-0560">Oxidoreductase</keyword>
<protein>
    <recommendedName>
        <fullName evidence="5">FAD/NAD(P)-binding domain-containing protein</fullName>
    </recommendedName>
</protein>
<dbReference type="SUPFAM" id="SSF51905">
    <property type="entry name" value="FAD/NAD(P)-binding domain"/>
    <property type="match status" value="1"/>
</dbReference>
<comment type="cofactor">
    <cofactor evidence="1">
        <name>FMN</name>
        <dbReference type="ChEBI" id="CHEBI:58210"/>
    </cofactor>
</comment>
<organism evidence="6 7">
    <name type="scientific">candidate division WOR-3 bacterium</name>
    <dbReference type="NCBI Taxonomy" id="2052148"/>
    <lineage>
        <taxon>Bacteria</taxon>
        <taxon>Bacteria division WOR-3</taxon>
    </lineage>
</organism>
<dbReference type="PRINTS" id="PR00368">
    <property type="entry name" value="FADPNR"/>
</dbReference>
<dbReference type="Proteomes" id="UP000262454">
    <property type="component" value="Unassembled WGS sequence"/>
</dbReference>
<proteinExistence type="predicted"/>
<accession>A0A348MK83</accession>
<dbReference type="PANTHER" id="PTHR42917">
    <property type="entry name" value="2,4-DIENOYL-COA REDUCTASE"/>
    <property type="match status" value="1"/>
</dbReference>
<evidence type="ECO:0000256" key="2">
    <source>
        <dbReference type="ARBA" id="ARBA00022630"/>
    </source>
</evidence>
<evidence type="ECO:0000256" key="1">
    <source>
        <dbReference type="ARBA" id="ARBA00001917"/>
    </source>
</evidence>
<evidence type="ECO:0000313" key="7">
    <source>
        <dbReference type="Proteomes" id="UP000262454"/>
    </source>
</evidence>
<keyword evidence="2" id="KW-0285">Flavoprotein</keyword>
<evidence type="ECO:0000256" key="4">
    <source>
        <dbReference type="ARBA" id="ARBA00023002"/>
    </source>
</evidence>
<gene>
    <name evidence="6" type="ORF">DCG82_03535</name>
</gene>
<dbReference type="EMBL" id="DMCX01000025">
    <property type="protein sequence ID" value="HAF07459.1"/>
    <property type="molecule type" value="Genomic_DNA"/>
</dbReference>
<dbReference type="GO" id="GO:0016491">
    <property type="term" value="F:oxidoreductase activity"/>
    <property type="evidence" value="ECO:0007669"/>
    <property type="project" value="UniProtKB-KW"/>
</dbReference>
<reference evidence="6 7" key="1">
    <citation type="journal article" date="2018" name="Nat. Biotechnol.">
        <title>A standardized bacterial taxonomy based on genome phylogeny substantially revises the tree of life.</title>
        <authorList>
            <person name="Parks D.H."/>
            <person name="Chuvochina M."/>
            <person name="Waite D.W."/>
            <person name="Rinke C."/>
            <person name="Skarshewski A."/>
            <person name="Chaumeil P.A."/>
            <person name="Hugenholtz P."/>
        </authorList>
    </citation>
    <scope>NUCLEOTIDE SEQUENCE [LARGE SCALE GENOMIC DNA]</scope>
    <source>
        <strain evidence="6">UBA7921</strain>
    </source>
</reference>
<evidence type="ECO:0000259" key="5">
    <source>
        <dbReference type="Pfam" id="PF07992"/>
    </source>
</evidence>
<dbReference type="Gene3D" id="3.40.50.720">
    <property type="entry name" value="NAD(P)-binding Rossmann-like Domain"/>
    <property type="match status" value="1"/>
</dbReference>
<name>A0A348MK83_UNCW3</name>
<dbReference type="InterPro" id="IPR023753">
    <property type="entry name" value="FAD/NAD-binding_dom"/>
</dbReference>
<comment type="caution">
    <text evidence="6">The sequence shown here is derived from an EMBL/GenBank/DDBJ whole genome shotgun (WGS) entry which is preliminary data.</text>
</comment>